<keyword evidence="2" id="KW-1185">Reference proteome</keyword>
<sequence>MDDEKVEELFKSLNMKTFRPSQVQEFFHISVSPPQGGPVVDIVKLKKESNFYIIIMGIQIAQEHYQKLSSMKPEEVADFLLEIQKNILLQGIEIAFLPIGQEIPQIIQLSKAVFDVANENEFLDSFTKVRNSGIYTMLSFSVKLGRVQAQGKGHHFI</sequence>
<gene>
    <name evidence="1" type="ORF">GC250_08075</name>
</gene>
<dbReference type="RefSeq" id="WP_156016974.1">
    <property type="nucleotide sequence ID" value="NZ_WGGD01000005.1"/>
</dbReference>
<comment type="caution">
    <text evidence="1">The sequence shown here is derived from an EMBL/GenBank/DDBJ whole genome shotgun (WGS) entry which is preliminary data.</text>
</comment>
<dbReference type="InterPro" id="IPR018747">
    <property type="entry name" value="DUF2299"/>
</dbReference>
<dbReference type="Proteomes" id="UP000470772">
    <property type="component" value="Unassembled WGS sequence"/>
</dbReference>
<dbReference type="EMBL" id="WGGD01000005">
    <property type="protein sequence ID" value="MUN29392.1"/>
    <property type="molecule type" value="Genomic_DNA"/>
</dbReference>
<dbReference type="Pfam" id="PF10061">
    <property type="entry name" value="DUF2299"/>
    <property type="match status" value="1"/>
</dbReference>
<accession>A0A6A9QWH5</accession>
<dbReference type="Gene3D" id="3.30.1460.10">
    <property type="match status" value="1"/>
</dbReference>
<evidence type="ECO:0000313" key="1">
    <source>
        <dbReference type="EMBL" id="MUN29392.1"/>
    </source>
</evidence>
<dbReference type="CDD" id="cd17510">
    <property type="entry name" value="T3SC_YbjN-like_2"/>
    <property type="match status" value="1"/>
</dbReference>
<dbReference type="AlphaFoldDB" id="A0A6A9QWH5"/>
<proteinExistence type="predicted"/>
<protein>
    <submittedName>
        <fullName evidence="1">DUF2299 domain-containing protein</fullName>
    </submittedName>
</protein>
<name>A0A6A9QWH5_SULME</name>
<evidence type="ECO:0000313" key="2">
    <source>
        <dbReference type="Proteomes" id="UP000470772"/>
    </source>
</evidence>
<organism evidence="1 2">
    <name type="scientific">Sulfuracidifex metallicus DSM 6482 = JCM 9184</name>
    <dbReference type="NCBI Taxonomy" id="523847"/>
    <lineage>
        <taxon>Archaea</taxon>
        <taxon>Thermoproteota</taxon>
        <taxon>Thermoprotei</taxon>
        <taxon>Sulfolobales</taxon>
        <taxon>Sulfolobaceae</taxon>
        <taxon>Sulfuracidifex</taxon>
    </lineage>
</organism>
<reference evidence="1 2" key="1">
    <citation type="submission" date="2019-10" db="EMBL/GenBank/DDBJ databases">
        <title>Sequencing and Assembly of Multiple Reported Metal-Biooxidizing Members of the Extremely Thermoacidophilic Archaeal Family Sulfolobaceae.</title>
        <authorList>
            <person name="Counts J.A."/>
            <person name="Kelly R.M."/>
        </authorList>
    </citation>
    <scope>NUCLEOTIDE SEQUENCE [LARGE SCALE GENOMIC DNA]</scope>
    <source>
        <strain evidence="1 2">DSM 6482</strain>
    </source>
</reference>